<dbReference type="InterPro" id="IPR043989">
    <property type="entry name" value="CCZ1/INTU/HSP4_longin_3"/>
</dbReference>
<dbReference type="GO" id="GO:0016192">
    <property type="term" value="P:vesicle-mediated transport"/>
    <property type="evidence" value="ECO:0007669"/>
    <property type="project" value="InterPro"/>
</dbReference>
<accession>F4Q6S3</accession>
<dbReference type="OMA" id="DCQALHT"/>
<comment type="similarity">
    <text evidence="1">Belongs to the CCZ1 family.</text>
</comment>
<dbReference type="EMBL" id="GL883023">
    <property type="protein sequence ID" value="EGG16583.1"/>
    <property type="molecule type" value="Genomic_DNA"/>
</dbReference>
<evidence type="ECO:0000313" key="5">
    <source>
        <dbReference type="Proteomes" id="UP000007797"/>
    </source>
</evidence>
<dbReference type="Proteomes" id="UP000007797">
    <property type="component" value="Unassembled WGS sequence"/>
</dbReference>
<dbReference type="GO" id="GO:0035658">
    <property type="term" value="C:Mon1-Ccz1 complex"/>
    <property type="evidence" value="ECO:0007669"/>
    <property type="project" value="InterPro"/>
</dbReference>
<reference evidence="5" key="1">
    <citation type="journal article" date="2011" name="Genome Res.">
        <title>Phylogeny-wide analysis of social amoeba genomes highlights ancient origins for complex intercellular communication.</title>
        <authorList>
            <person name="Heidel A.J."/>
            <person name="Lawal H.M."/>
            <person name="Felder M."/>
            <person name="Schilde C."/>
            <person name="Helps N.R."/>
            <person name="Tunggal B."/>
            <person name="Rivero F."/>
            <person name="John U."/>
            <person name="Schleicher M."/>
            <person name="Eichinger L."/>
            <person name="Platzer M."/>
            <person name="Noegel A.A."/>
            <person name="Schaap P."/>
            <person name="Gloeckner G."/>
        </authorList>
    </citation>
    <scope>NUCLEOTIDE SEQUENCE [LARGE SCALE GENOMIC DNA]</scope>
    <source>
        <strain evidence="5">SH3</strain>
    </source>
</reference>
<protein>
    <recommendedName>
        <fullName evidence="6">CCZ1/INTU/HSP4 first Longin domain-containing protein</fullName>
    </recommendedName>
</protein>
<dbReference type="OrthoDB" id="240546at2759"/>
<dbReference type="AlphaFoldDB" id="F4Q6S3"/>
<evidence type="ECO:0000313" key="4">
    <source>
        <dbReference type="EMBL" id="EGG16583.1"/>
    </source>
</evidence>
<dbReference type="Pfam" id="PF19033">
    <property type="entry name" value="Intu_longin_3"/>
    <property type="match status" value="1"/>
</dbReference>
<evidence type="ECO:0000256" key="1">
    <source>
        <dbReference type="ARBA" id="ARBA00005352"/>
    </source>
</evidence>
<dbReference type="InterPro" id="IPR043987">
    <property type="entry name" value="CCZ1/INTU/HSP4_longin_1"/>
</dbReference>
<gene>
    <name evidence="4" type="ORF">DFA_09130</name>
</gene>
<proteinExistence type="inferred from homology"/>
<feature type="domain" description="CCZ1/INTU/HPS4 third Longin" evidence="3">
    <location>
        <begin position="348"/>
        <end position="441"/>
    </location>
</feature>
<dbReference type="PANTHER" id="PTHR13056">
    <property type="entry name" value="VACUOLAR FUSION PROTEIN CCZ1 HOMOLOG-RELATED"/>
    <property type="match status" value="1"/>
</dbReference>
<sequence length="452" mass="52283">MSITDVSLNYFLVYNPKLGLKEGTEHEKILFFHPQQNFNIGIQTNIVGLTEAYVLCTKQFSPDKPCEYIHTMKHSIALLQPEPDIWMVIALNNPSGSADGGKTGKREYLEDEIDDILLQTILQQTYDLWRMFNGPMQDISKKRSLDILKKRLDTFYRPYLQLINFEQLDIFTTLDGIQFLPTDKNVFLKMLSMVNGCEIAFQSACPSFRFAALFFKDHLMYGNLSQHQTRTLNHYLIHLIKVGTDRSSTNSIMATNVDGEFIWGTKGQKKNGFLIEPTNSPILPLVYIGDTCNYMIIYEHKDTVCIFLVDQNDLKNIKLDDIKTSLSAQIDYVFPVLDQRYSQKSFMEEQYKYIFFNQMNLAIKASLKLKGGVELTKETLKILNEMHTDFESNPENITEATVKTQNDRWIVGRKTDSREFYVIFDTKSTSLLEINEEMKNIASVMLKNHFLD</sequence>
<dbReference type="GeneID" id="14868580"/>
<feature type="domain" description="CCZ1/INTU/HSP4 first Longin" evidence="2">
    <location>
        <begin position="8"/>
        <end position="134"/>
    </location>
</feature>
<evidence type="ECO:0000259" key="3">
    <source>
        <dbReference type="Pfam" id="PF19033"/>
    </source>
</evidence>
<evidence type="ECO:0000259" key="2">
    <source>
        <dbReference type="Pfam" id="PF19031"/>
    </source>
</evidence>
<dbReference type="KEGG" id="dfa:DFA_09130"/>
<name>F4Q6S3_CACFS</name>
<evidence type="ECO:0008006" key="6">
    <source>
        <dbReference type="Google" id="ProtNLM"/>
    </source>
</evidence>
<dbReference type="STRING" id="1054147.F4Q6S3"/>
<dbReference type="InterPro" id="IPR013176">
    <property type="entry name" value="Ccz1"/>
</dbReference>
<keyword evidence="5" id="KW-1185">Reference proteome</keyword>
<dbReference type="RefSeq" id="XP_004354983.1">
    <property type="nucleotide sequence ID" value="XM_004354931.1"/>
</dbReference>
<dbReference type="Pfam" id="PF19031">
    <property type="entry name" value="Intu_longin_1"/>
    <property type="match status" value="1"/>
</dbReference>
<dbReference type="PANTHER" id="PTHR13056:SF0">
    <property type="entry name" value="VACUOLAR FUSION PROTEIN CCZ1 HOMOLOG-RELATED"/>
    <property type="match status" value="1"/>
</dbReference>
<organism evidence="4 5">
    <name type="scientific">Cavenderia fasciculata</name>
    <name type="common">Slime mold</name>
    <name type="synonym">Dictyostelium fasciculatum</name>
    <dbReference type="NCBI Taxonomy" id="261658"/>
    <lineage>
        <taxon>Eukaryota</taxon>
        <taxon>Amoebozoa</taxon>
        <taxon>Evosea</taxon>
        <taxon>Eumycetozoa</taxon>
        <taxon>Dictyostelia</taxon>
        <taxon>Acytosteliales</taxon>
        <taxon>Cavenderiaceae</taxon>
        <taxon>Cavenderia</taxon>
    </lineage>
</organism>